<comment type="caution">
    <text evidence="4">The sequence shown here is derived from an EMBL/GenBank/DDBJ whole genome shotgun (WGS) entry which is preliminary data.</text>
</comment>
<feature type="domain" description="HTH araC/xylS-type" evidence="3">
    <location>
        <begin position="1"/>
        <end position="51"/>
    </location>
</feature>
<gene>
    <name evidence="4" type="ORF">A5630_18790</name>
</gene>
<proteinExistence type="predicted"/>
<dbReference type="GO" id="GO:0043565">
    <property type="term" value="F:sequence-specific DNA binding"/>
    <property type="evidence" value="ECO:0007669"/>
    <property type="project" value="InterPro"/>
</dbReference>
<dbReference type="InterPro" id="IPR018060">
    <property type="entry name" value="HTH_AraC"/>
</dbReference>
<reference evidence="5" key="1">
    <citation type="submission" date="2016-06" db="EMBL/GenBank/DDBJ databases">
        <authorList>
            <person name="Sutton G."/>
            <person name="Brinkac L."/>
            <person name="Sanka R."/>
            <person name="Adams M."/>
            <person name="Lau E."/>
            <person name="Garcia-Basteiro A."/>
            <person name="Lopez-Varela E."/>
            <person name="Palencia S."/>
        </authorList>
    </citation>
    <scope>NUCLEOTIDE SEQUENCE [LARGE SCALE GENOMIC DNA]</scope>
    <source>
        <strain evidence="5">1127319.6</strain>
    </source>
</reference>
<dbReference type="Pfam" id="PF12833">
    <property type="entry name" value="HTH_18"/>
    <property type="match status" value="1"/>
</dbReference>
<dbReference type="Proteomes" id="UP000093898">
    <property type="component" value="Unassembled WGS sequence"/>
</dbReference>
<keyword evidence="1" id="KW-0805">Transcription regulation</keyword>
<dbReference type="GO" id="GO:0003700">
    <property type="term" value="F:DNA-binding transcription factor activity"/>
    <property type="evidence" value="ECO:0007669"/>
    <property type="project" value="InterPro"/>
</dbReference>
<evidence type="ECO:0000313" key="4">
    <source>
        <dbReference type="EMBL" id="OBJ43542.1"/>
    </source>
</evidence>
<dbReference type="STRING" id="56689.GCA_001291445_03406"/>
<dbReference type="EMBL" id="LZLC01000075">
    <property type="protein sequence ID" value="OBJ43542.1"/>
    <property type="molecule type" value="Genomic_DNA"/>
</dbReference>
<dbReference type="SUPFAM" id="SSF46689">
    <property type="entry name" value="Homeodomain-like"/>
    <property type="match status" value="1"/>
</dbReference>
<dbReference type="InterPro" id="IPR009057">
    <property type="entry name" value="Homeodomain-like_sf"/>
</dbReference>
<keyword evidence="2" id="KW-0804">Transcription</keyword>
<dbReference type="Gene3D" id="1.10.10.60">
    <property type="entry name" value="Homeodomain-like"/>
    <property type="match status" value="1"/>
</dbReference>
<evidence type="ECO:0000313" key="5">
    <source>
        <dbReference type="Proteomes" id="UP000093898"/>
    </source>
</evidence>
<sequence>MVDVVEMQLRLTTGDTSVAQIALLVGYKDTSSFYRAYRGWTGTTPDATRLGATTGAALR</sequence>
<accession>A0A1A3H5J8</accession>
<evidence type="ECO:0000256" key="2">
    <source>
        <dbReference type="ARBA" id="ARBA00023163"/>
    </source>
</evidence>
<organism evidence="4 5">
    <name type="scientific">Mycolicibacterium mucogenicum</name>
    <name type="common">Mycobacterium mucogenicum</name>
    <dbReference type="NCBI Taxonomy" id="56689"/>
    <lineage>
        <taxon>Bacteria</taxon>
        <taxon>Bacillati</taxon>
        <taxon>Actinomycetota</taxon>
        <taxon>Actinomycetes</taxon>
        <taxon>Mycobacteriales</taxon>
        <taxon>Mycobacteriaceae</taxon>
        <taxon>Mycolicibacterium</taxon>
    </lineage>
</organism>
<name>A0A1A3H5J8_MYCMU</name>
<protein>
    <recommendedName>
        <fullName evidence="3">HTH araC/xylS-type domain-containing protein</fullName>
    </recommendedName>
</protein>
<dbReference type="PROSITE" id="PS01124">
    <property type="entry name" value="HTH_ARAC_FAMILY_2"/>
    <property type="match status" value="1"/>
</dbReference>
<evidence type="ECO:0000256" key="1">
    <source>
        <dbReference type="ARBA" id="ARBA00023015"/>
    </source>
</evidence>
<dbReference type="AlphaFoldDB" id="A0A1A3H5J8"/>
<evidence type="ECO:0000259" key="3">
    <source>
        <dbReference type="PROSITE" id="PS01124"/>
    </source>
</evidence>